<evidence type="ECO:0000313" key="2">
    <source>
        <dbReference type="Proteomes" id="UP000594261"/>
    </source>
</evidence>
<proteinExistence type="predicted"/>
<reference evidence="2" key="1">
    <citation type="journal article" date="2016" name="G3 (Bethesda)">
        <title>First Draft Assembly and Annotation of the Genome of a California Endemic Oak Quercus lobata Nee (Fagaceae).</title>
        <authorList>
            <person name="Sork V.L."/>
            <person name="Fitz-Gibbon S.T."/>
            <person name="Puiu D."/>
            <person name="Crepeau M."/>
            <person name="Gugger P.F."/>
            <person name="Sherman R."/>
            <person name="Stevens K."/>
            <person name="Langley C.H."/>
            <person name="Pellegrini M."/>
            <person name="Salzberg S.L."/>
        </authorList>
    </citation>
    <scope>NUCLEOTIDE SEQUENCE [LARGE SCALE GENOMIC DNA]</scope>
    <source>
        <strain evidence="2">cv. SW786</strain>
    </source>
</reference>
<keyword evidence="2" id="KW-1185">Reference proteome</keyword>
<organism evidence="1 2">
    <name type="scientific">Quercus lobata</name>
    <name type="common">Valley oak</name>
    <dbReference type="NCBI Taxonomy" id="97700"/>
    <lineage>
        <taxon>Eukaryota</taxon>
        <taxon>Viridiplantae</taxon>
        <taxon>Streptophyta</taxon>
        <taxon>Embryophyta</taxon>
        <taxon>Tracheophyta</taxon>
        <taxon>Spermatophyta</taxon>
        <taxon>Magnoliopsida</taxon>
        <taxon>eudicotyledons</taxon>
        <taxon>Gunneridae</taxon>
        <taxon>Pentapetalae</taxon>
        <taxon>rosids</taxon>
        <taxon>fabids</taxon>
        <taxon>Fagales</taxon>
        <taxon>Fagaceae</taxon>
        <taxon>Quercus</taxon>
    </lineage>
</organism>
<reference evidence="1" key="2">
    <citation type="submission" date="2021-01" db="UniProtKB">
        <authorList>
            <consortium name="EnsemblPlants"/>
        </authorList>
    </citation>
    <scope>IDENTIFICATION</scope>
</reference>
<dbReference type="EnsemblPlants" id="QL02p078807:mrna">
    <property type="protein sequence ID" value="QL02p078807:mrna"/>
    <property type="gene ID" value="QL02p078807"/>
</dbReference>
<dbReference type="InParanoid" id="A0A7N2KZT6"/>
<dbReference type="Proteomes" id="UP000594261">
    <property type="component" value="Chromosome 2"/>
</dbReference>
<accession>A0A7N2KZT6</accession>
<dbReference type="AlphaFoldDB" id="A0A7N2KZT6"/>
<sequence>MNGIGIMKEECQVYELNFMKMEWMRIQNFTDQALFLDYDMGSRFSNMTIWRWSQQYSNCIYNVGVTCKCILNFLDGRDRGSFWIMQGNRMPHFSLGVPGADTSLLGADSKQPLGADS</sequence>
<dbReference type="Gramene" id="QL02p078807:mrna">
    <property type="protein sequence ID" value="QL02p078807:mrna"/>
    <property type="gene ID" value="QL02p078807"/>
</dbReference>
<protein>
    <submittedName>
        <fullName evidence="1">Uncharacterized protein</fullName>
    </submittedName>
</protein>
<evidence type="ECO:0000313" key="1">
    <source>
        <dbReference type="EnsemblPlants" id="QL02p078807:mrna"/>
    </source>
</evidence>
<name>A0A7N2KZT6_QUELO</name>